<evidence type="ECO:0000256" key="1">
    <source>
        <dbReference type="SAM" id="Phobius"/>
    </source>
</evidence>
<keyword evidence="1" id="KW-0472">Membrane</keyword>
<gene>
    <name evidence="2" type="ORF">ADL15_48120</name>
</gene>
<reference evidence="2 3" key="1">
    <citation type="submission" date="2015-10" db="EMBL/GenBank/DDBJ databases">
        <authorList>
            <person name="Gilbert D.G."/>
        </authorList>
    </citation>
    <scope>NUCLEOTIDE SEQUENCE [LARGE SCALE GENOMIC DNA]</scope>
    <source>
        <strain evidence="2 3">NRRL B-16712</strain>
    </source>
</reference>
<dbReference type="EMBL" id="LLZH01000341">
    <property type="protein sequence ID" value="KUL22532.1"/>
    <property type="molecule type" value="Genomic_DNA"/>
</dbReference>
<name>A0A101J985_9ACTN</name>
<feature type="transmembrane region" description="Helical" evidence="1">
    <location>
        <begin position="19"/>
        <end position="37"/>
    </location>
</feature>
<dbReference type="AlphaFoldDB" id="A0A101J985"/>
<accession>A0A101J985</accession>
<proteinExistence type="predicted"/>
<organism evidence="2 3">
    <name type="scientific">Actinoplanes awajinensis subsp. mycoplanecinus</name>
    <dbReference type="NCBI Taxonomy" id="135947"/>
    <lineage>
        <taxon>Bacteria</taxon>
        <taxon>Bacillati</taxon>
        <taxon>Actinomycetota</taxon>
        <taxon>Actinomycetes</taxon>
        <taxon>Micromonosporales</taxon>
        <taxon>Micromonosporaceae</taxon>
        <taxon>Actinoplanes</taxon>
    </lineage>
</organism>
<keyword evidence="3" id="KW-1185">Reference proteome</keyword>
<keyword evidence="1" id="KW-0812">Transmembrane</keyword>
<dbReference type="OrthoDB" id="3215846at2"/>
<evidence type="ECO:0008006" key="4">
    <source>
        <dbReference type="Google" id="ProtNLM"/>
    </source>
</evidence>
<keyword evidence="1" id="KW-1133">Transmembrane helix</keyword>
<dbReference type="Proteomes" id="UP000053244">
    <property type="component" value="Unassembled WGS sequence"/>
</dbReference>
<sequence length="267" mass="28236">MAEVYENDQRPRRRRGRGLLIILVVLLLILFGGLVVLDRYGASFAEGVIADKVTEQIRQQKASSDTPQVDIAGTPFLTQVVRGEYQEIHIQVPNLSAPIENSKVAADKINLALVDIHAQDVKASLDTLRSGTGDVVVGTVTGTSTIDYPQLITLIGQKGLQLSAKDGKLLGAASVTALGQQLDLTGTAKLTVVNGGIQVRFADVKATNLPDVPVFQNFINSYAAKLAVDVPVPALPLQLKVQSVTPQADGLQVTLAASDVNLNAAGV</sequence>
<dbReference type="Pfam" id="PF11209">
    <property type="entry name" value="LmeA"/>
    <property type="match status" value="1"/>
</dbReference>
<evidence type="ECO:0000313" key="2">
    <source>
        <dbReference type="EMBL" id="KUL22532.1"/>
    </source>
</evidence>
<protein>
    <recommendedName>
        <fullName evidence="4">DUF2993 domain-containing protein</fullName>
    </recommendedName>
</protein>
<dbReference type="InterPro" id="IPR021373">
    <property type="entry name" value="DUF2993"/>
</dbReference>
<comment type="caution">
    <text evidence="2">The sequence shown here is derived from an EMBL/GenBank/DDBJ whole genome shotgun (WGS) entry which is preliminary data.</text>
</comment>
<evidence type="ECO:0000313" key="3">
    <source>
        <dbReference type="Proteomes" id="UP000053244"/>
    </source>
</evidence>